<dbReference type="OrthoDB" id="9803155at2"/>
<evidence type="ECO:0000256" key="6">
    <source>
        <dbReference type="ARBA" id="ARBA00022777"/>
    </source>
</evidence>
<sequence length="266" mass="29463">MKISIIKIGGNVIDFPDKLEEFLDQFSKFPGKKILVHGGGIMASRFGESLGVMPEMIDGRRITDKDTLDVVTMVYAGLINKNIVAKLQALRVNAIGMTGADGNVIRSIKRPVKGIDYGYVGDIEDVDTKLIKHLLSFDLIPVLSAITHDQQGQLLNTNADSIASALATNLAKEHEVNLYYCFNKSGVLLDEKNENSIIPLINEDIYEELKQENVIHSGMIPKLDNAFEALQKGVNHVWIGKAENLLLSTKGKLSGTIIERHRYDLY</sequence>
<dbReference type="GO" id="GO:0005737">
    <property type="term" value="C:cytoplasm"/>
    <property type="evidence" value="ECO:0007669"/>
    <property type="project" value="UniProtKB-SubCell"/>
</dbReference>
<evidence type="ECO:0000313" key="11">
    <source>
        <dbReference type="EMBL" id="SFG37809.1"/>
    </source>
</evidence>
<comment type="function">
    <text evidence="9">Catalyzes the ATP-dependent phosphorylation of N-acetyl-L-glutamate.</text>
</comment>
<comment type="catalytic activity">
    <reaction evidence="8 9">
        <text>N-acetyl-L-glutamate + ATP = N-acetyl-L-glutamyl 5-phosphate + ADP</text>
        <dbReference type="Rhea" id="RHEA:14629"/>
        <dbReference type="ChEBI" id="CHEBI:30616"/>
        <dbReference type="ChEBI" id="CHEBI:44337"/>
        <dbReference type="ChEBI" id="CHEBI:57936"/>
        <dbReference type="ChEBI" id="CHEBI:456216"/>
        <dbReference type="EC" id="2.7.2.8"/>
    </reaction>
</comment>
<evidence type="ECO:0000259" key="10">
    <source>
        <dbReference type="Pfam" id="PF00696"/>
    </source>
</evidence>
<evidence type="ECO:0000313" key="12">
    <source>
        <dbReference type="Proteomes" id="UP000199642"/>
    </source>
</evidence>
<keyword evidence="12" id="KW-1185">Reference proteome</keyword>
<evidence type="ECO:0000256" key="8">
    <source>
        <dbReference type="ARBA" id="ARBA00048141"/>
    </source>
</evidence>
<dbReference type="HAMAP" id="MF_00082">
    <property type="entry name" value="ArgB"/>
    <property type="match status" value="1"/>
</dbReference>
<feature type="site" description="Transition state stabilizer" evidence="9">
    <location>
        <position position="222"/>
    </location>
</feature>
<dbReference type="InterPro" id="IPR037528">
    <property type="entry name" value="ArgB"/>
</dbReference>
<proteinExistence type="inferred from homology"/>
<evidence type="ECO:0000256" key="3">
    <source>
        <dbReference type="ARBA" id="ARBA00022605"/>
    </source>
</evidence>
<dbReference type="GO" id="GO:0042450">
    <property type="term" value="P:L-arginine biosynthetic process via ornithine"/>
    <property type="evidence" value="ECO:0007669"/>
    <property type="project" value="UniProtKB-UniRule"/>
</dbReference>
<feature type="domain" description="Aspartate/glutamate/uridylate kinase" evidence="10">
    <location>
        <begin position="3"/>
        <end position="239"/>
    </location>
</feature>
<dbReference type="UniPathway" id="UPA00068">
    <property type="reaction ID" value="UER00107"/>
</dbReference>
<keyword evidence="9" id="KW-0963">Cytoplasm</keyword>
<dbReference type="Proteomes" id="UP000199642">
    <property type="component" value="Unassembled WGS sequence"/>
</dbReference>
<keyword evidence="5 9" id="KW-0547">Nucleotide-binding</keyword>
<evidence type="ECO:0000256" key="2">
    <source>
        <dbReference type="ARBA" id="ARBA00022571"/>
    </source>
</evidence>
<evidence type="ECO:0000256" key="5">
    <source>
        <dbReference type="ARBA" id="ARBA00022741"/>
    </source>
</evidence>
<dbReference type="InterPro" id="IPR001048">
    <property type="entry name" value="Asp/Glu/Uridylate_kinase"/>
</dbReference>
<dbReference type="PANTHER" id="PTHR23342:SF0">
    <property type="entry name" value="N-ACETYLGLUTAMATE SYNTHASE, MITOCHONDRIAL"/>
    <property type="match status" value="1"/>
</dbReference>
<evidence type="ECO:0000256" key="1">
    <source>
        <dbReference type="ARBA" id="ARBA00004828"/>
    </source>
</evidence>
<feature type="binding site" evidence="9">
    <location>
        <begin position="39"/>
        <end position="40"/>
    </location>
    <ligand>
        <name>substrate</name>
    </ligand>
</feature>
<keyword evidence="3 9" id="KW-0028">Amino-acid biosynthesis</keyword>
<feature type="site" description="Transition state stabilizer" evidence="9">
    <location>
        <position position="7"/>
    </location>
</feature>
<dbReference type="AlphaFoldDB" id="A0A1I2RE89"/>
<comment type="pathway">
    <text evidence="1 9">Amino-acid biosynthesis; L-arginine biosynthesis; N(2)-acetyl-L-ornithine from L-glutamate: step 2/4.</text>
</comment>
<dbReference type="SUPFAM" id="SSF53633">
    <property type="entry name" value="Carbamate kinase-like"/>
    <property type="match status" value="1"/>
</dbReference>
<dbReference type="EMBL" id="FOPC01000003">
    <property type="protein sequence ID" value="SFG37809.1"/>
    <property type="molecule type" value="Genomic_DNA"/>
</dbReference>
<keyword evidence="6 9" id="KW-0418">Kinase</keyword>
<dbReference type="RefSeq" id="WP_092789670.1">
    <property type="nucleotide sequence ID" value="NZ_FOPC01000003.1"/>
</dbReference>
<keyword evidence="4 9" id="KW-0808">Transferase</keyword>
<feature type="binding site" evidence="9">
    <location>
        <position position="61"/>
    </location>
    <ligand>
        <name>substrate</name>
    </ligand>
</feature>
<comment type="subcellular location">
    <subcellularLocation>
        <location evidence="9">Cytoplasm</location>
    </subcellularLocation>
</comment>
<reference evidence="12" key="1">
    <citation type="submission" date="2016-10" db="EMBL/GenBank/DDBJ databases">
        <authorList>
            <person name="Varghese N."/>
            <person name="Submissions S."/>
        </authorList>
    </citation>
    <scope>NUCLEOTIDE SEQUENCE [LARGE SCALE GENOMIC DNA]</scope>
    <source>
        <strain evidence="12">DSM 19315</strain>
    </source>
</reference>
<dbReference type="PANTHER" id="PTHR23342">
    <property type="entry name" value="N-ACETYLGLUTAMATE SYNTHASE"/>
    <property type="match status" value="1"/>
</dbReference>
<feature type="binding site" evidence="9">
    <location>
        <position position="156"/>
    </location>
    <ligand>
        <name>substrate</name>
    </ligand>
</feature>
<dbReference type="NCBIfam" id="TIGR00761">
    <property type="entry name" value="argB"/>
    <property type="match status" value="1"/>
</dbReference>
<dbReference type="Pfam" id="PF00696">
    <property type="entry name" value="AA_kinase"/>
    <property type="match status" value="1"/>
</dbReference>
<accession>A0A1I2RE89</accession>
<evidence type="ECO:0000256" key="9">
    <source>
        <dbReference type="HAMAP-Rule" id="MF_00082"/>
    </source>
</evidence>
<dbReference type="EC" id="2.7.2.8" evidence="9"/>
<comment type="similarity">
    <text evidence="9">Belongs to the acetylglutamate kinase family. ArgB subfamily.</text>
</comment>
<dbReference type="InterPro" id="IPR036393">
    <property type="entry name" value="AceGlu_kinase-like_sf"/>
</dbReference>
<keyword evidence="7 9" id="KW-0067">ATP-binding</keyword>
<dbReference type="Gene3D" id="3.40.1160.10">
    <property type="entry name" value="Acetylglutamate kinase-like"/>
    <property type="match status" value="1"/>
</dbReference>
<gene>
    <name evidence="9" type="primary">argB</name>
    <name evidence="11" type="ORF">SAMN04487988_103168</name>
</gene>
<dbReference type="GO" id="GO:0003991">
    <property type="term" value="F:acetylglutamate kinase activity"/>
    <property type="evidence" value="ECO:0007669"/>
    <property type="project" value="UniProtKB-UniRule"/>
</dbReference>
<dbReference type="PIRSF" id="PIRSF000728">
    <property type="entry name" value="NAGK"/>
    <property type="match status" value="1"/>
</dbReference>
<dbReference type="GO" id="GO:0005524">
    <property type="term" value="F:ATP binding"/>
    <property type="evidence" value="ECO:0007669"/>
    <property type="project" value="UniProtKB-UniRule"/>
</dbReference>
<evidence type="ECO:0000256" key="7">
    <source>
        <dbReference type="ARBA" id="ARBA00022840"/>
    </source>
</evidence>
<protein>
    <recommendedName>
        <fullName evidence="9">Acetylglutamate kinase</fullName>
        <ecNumber evidence="9">2.7.2.8</ecNumber>
    </recommendedName>
    <alternativeName>
        <fullName evidence="9">N-acetyl-L-glutamate 5-phosphotransferase</fullName>
    </alternativeName>
    <alternativeName>
        <fullName evidence="9">NAG kinase</fullName>
        <shortName evidence="9">NAGK</shortName>
    </alternativeName>
</protein>
<keyword evidence="2 9" id="KW-0055">Arginine biosynthesis</keyword>
<evidence type="ECO:0000256" key="4">
    <source>
        <dbReference type="ARBA" id="ARBA00022679"/>
    </source>
</evidence>
<dbReference type="CDD" id="cd04238">
    <property type="entry name" value="AAK_NAGK-like"/>
    <property type="match status" value="1"/>
</dbReference>
<organism evidence="11 12">
    <name type="scientific">Algoriphagus hitonicola</name>
    <dbReference type="NCBI Taxonomy" id="435880"/>
    <lineage>
        <taxon>Bacteria</taxon>
        <taxon>Pseudomonadati</taxon>
        <taxon>Bacteroidota</taxon>
        <taxon>Cytophagia</taxon>
        <taxon>Cytophagales</taxon>
        <taxon>Cyclobacteriaceae</taxon>
        <taxon>Algoriphagus</taxon>
    </lineage>
</organism>
<dbReference type="InterPro" id="IPR004662">
    <property type="entry name" value="AcgluKinase_fam"/>
</dbReference>
<dbReference type="STRING" id="435880.SAMN04487988_103168"/>
<name>A0A1I2RE89_9BACT</name>